<dbReference type="Proteomes" id="UP000381093">
    <property type="component" value="Unassembled WGS sequence"/>
</dbReference>
<evidence type="ECO:0000313" key="1">
    <source>
        <dbReference type="EMBL" id="VVO29963.1"/>
    </source>
</evidence>
<dbReference type="RefSeq" id="WP_263597782.1">
    <property type="nucleotide sequence ID" value="NZ_CABVHW010000022.1"/>
</dbReference>
<evidence type="ECO:0000313" key="2">
    <source>
        <dbReference type="Proteomes" id="UP000381093"/>
    </source>
</evidence>
<sequence>MKSEHSQMLIFDTDPSALIDALQQWQAPTVGKWITASQGVN</sequence>
<accession>A0A5E7EWK7</accession>
<dbReference type="AlphaFoldDB" id="A0A5E7EWK7"/>
<organism evidence="1 2">
    <name type="scientific">Pseudomonas fluorescens</name>
    <dbReference type="NCBI Taxonomy" id="294"/>
    <lineage>
        <taxon>Bacteria</taxon>
        <taxon>Pseudomonadati</taxon>
        <taxon>Pseudomonadota</taxon>
        <taxon>Gammaproteobacteria</taxon>
        <taxon>Pseudomonadales</taxon>
        <taxon>Pseudomonadaceae</taxon>
        <taxon>Pseudomonas</taxon>
    </lineage>
</organism>
<name>A0A5E7EWK7_PSEFL</name>
<dbReference type="EMBL" id="CABVHW010000022">
    <property type="protein sequence ID" value="VVO29963.1"/>
    <property type="molecule type" value="Genomic_DNA"/>
</dbReference>
<proteinExistence type="predicted"/>
<protein>
    <submittedName>
        <fullName evidence="1">Uncharacterized protein</fullName>
    </submittedName>
</protein>
<gene>
    <name evidence="1" type="ORF">PS710_04945</name>
</gene>
<reference evidence="1 2" key="1">
    <citation type="submission" date="2019-09" db="EMBL/GenBank/DDBJ databases">
        <authorList>
            <person name="Chandra G."/>
            <person name="Truman W A."/>
        </authorList>
    </citation>
    <scope>NUCLEOTIDE SEQUENCE [LARGE SCALE GENOMIC DNA]</scope>
    <source>
        <strain evidence="1">PS710</strain>
    </source>
</reference>